<dbReference type="PANTHER" id="PTHR32071:SF117">
    <property type="entry name" value="PTS-DEPENDENT DIHYDROXYACETONE KINASE OPERON REGULATORY PROTEIN-RELATED"/>
    <property type="match status" value="1"/>
</dbReference>
<dbReference type="AlphaFoldDB" id="A0A288Y8Y2"/>
<dbReference type="EMBL" id="MF153396">
    <property type="protein sequence ID" value="AST15074.1"/>
    <property type="molecule type" value="Genomic_DNA"/>
</dbReference>
<dbReference type="FunFam" id="3.40.50.300:FF:000006">
    <property type="entry name" value="DNA-binding transcriptional regulator NtrC"/>
    <property type="match status" value="1"/>
</dbReference>
<dbReference type="EMBL" id="AP018558">
    <property type="protein sequence ID" value="BBD77681.1"/>
    <property type="molecule type" value="Genomic_DNA"/>
</dbReference>
<dbReference type="InterPro" id="IPR001789">
    <property type="entry name" value="Sig_transdc_resp-reg_receiver"/>
</dbReference>
<evidence type="ECO:0000256" key="6">
    <source>
        <dbReference type="PROSITE-ProRule" id="PRU00169"/>
    </source>
</evidence>
<reference evidence="9" key="1">
    <citation type="journal article" date="2017" name="Biochim. Biophys. Acta">
        <title>Enzymatic and spectroscopic properties of a thermostable [NiFe]hydrogenase performing H2-driven NAD+-reduction in the presence of O2.</title>
        <authorList>
            <person name="Preissler J."/>
            <person name="Wahlefeld S."/>
            <person name="Lorent C."/>
            <person name="Teutloff C."/>
            <person name="Horch M."/>
            <person name="Lauterbach L."/>
            <person name="Cramer S.P."/>
            <person name="Zebger I."/>
            <person name="Lenz O."/>
        </authorList>
    </citation>
    <scope>NUCLEOTIDE SEQUENCE</scope>
    <source>
        <strain evidence="9">TH-1</strain>
    </source>
</reference>
<dbReference type="Gene3D" id="1.10.8.60">
    <property type="match status" value="1"/>
</dbReference>
<dbReference type="SMART" id="SM00382">
    <property type="entry name" value="AAA"/>
    <property type="match status" value="1"/>
</dbReference>
<dbReference type="PROSITE" id="PS50045">
    <property type="entry name" value="SIGMA54_INTERACT_4"/>
    <property type="match status" value="1"/>
</dbReference>
<dbReference type="Pfam" id="PF00158">
    <property type="entry name" value="Sigma54_activat"/>
    <property type="match status" value="1"/>
</dbReference>
<evidence type="ECO:0000313" key="9">
    <source>
        <dbReference type="EMBL" id="AST15074.1"/>
    </source>
</evidence>
<keyword evidence="1" id="KW-0547">Nucleotide-binding</keyword>
<dbReference type="PRINTS" id="PR01590">
    <property type="entry name" value="HTHFIS"/>
</dbReference>
<dbReference type="RefSeq" id="WP_119335397.1">
    <property type="nucleotide sequence ID" value="NZ_AP018558.1"/>
</dbReference>
<name>A0A288Y8Y2_HYDTE</name>
<dbReference type="PROSITE" id="PS00676">
    <property type="entry name" value="SIGMA54_INTERACT_2"/>
    <property type="match status" value="1"/>
</dbReference>
<dbReference type="Gene3D" id="3.40.50.300">
    <property type="entry name" value="P-loop containing nucleotide triphosphate hydrolases"/>
    <property type="match status" value="1"/>
</dbReference>
<keyword evidence="11" id="KW-1185">Reference proteome</keyword>
<keyword evidence="6" id="KW-0597">Phosphoprotein</keyword>
<reference evidence="10 11" key="2">
    <citation type="submission" date="2018-04" db="EMBL/GenBank/DDBJ databases">
        <title>Complete genome sequence of Hydrogenophilus thermoluteolus TH-1.</title>
        <authorList>
            <person name="Arai H."/>
        </authorList>
    </citation>
    <scope>NUCLEOTIDE SEQUENCE [LARGE SCALE GENOMIC DNA]</scope>
    <source>
        <strain evidence="10 11">TH-1</strain>
    </source>
</reference>
<dbReference type="InterPro" id="IPR025662">
    <property type="entry name" value="Sigma_54_int_dom_ATP-bd_1"/>
</dbReference>
<dbReference type="GO" id="GO:0000160">
    <property type="term" value="P:phosphorelay signal transduction system"/>
    <property type="evidence" value="ECO:0007669"/>
    <property type="project" value="InterPro"/>
</dbReference>
<dbReference type="OrthoDB" id="5297379at2"/>
<dbReference type="PROSITE" id="PS50110">
    <property type="entry name" value="RESPONSE_REGULATORY"/>
    <property type="match status" value="1"/>
</dbReference>
<evidence type="ECO:0000256" key="1">
    <source>
        <dbReference type="ARBA" id="ARBA00022741"/>
    </source>
</evidence>
<evidence type="ECO:0000313" key="10">
    <source>
        <dbReference type="EMBL" id="BBD77681.1"/>
    </source>
</evidence>
<dbReference type="InterPro" id="IPR027417">
    <property type="entry name" value="P-loop_NTPase"/>
</dbReference>
<gene>
    <name evidence="10" type="primary">hupR</name>
    <name evidence="10" type="ORF">HPTL_1419</name>
</gene>
<dbReference type="SUPFAM" id="SSF46689">
    <property type="entry name" value="Homeodomain-like"/>
    <property type="match status" value="1"/>
</dbReference>
<evidence type="ECO:0000259" key="7">
    <source>
        <dbReference type="PROSITE" id="PS50045"/>
    </source>
</evidence>
<dbReference type="InterPro" id="IPR025943">
    <property type="entry name" value="Sigma_54_int_dom_ATP-bd_2"/>
</dbReference>
<dbReference type="InterPro" id="IPR009057">
    <property type="entry name" value="Homeodomain-like_sf"/>
</dbReference>
<evidence type="ECO:0000313" key="11">
    <source>
        <dbReference type="Proteomes" id="UP000262004"/>
    </source>
</evidence>
<dbReference type="Pfam" id="PF02954">
    <property type="entry name" value="HTH_8"/>
    <property type="match status" value="1"/>
</dbReference>
<dbReference type="InterPro" id="IPR002197">
    <property type="entry name" value="HTH_Fis"/>
</dbReference>
<dbReference type="CDD" id="cd00009">
    <property type="entry name" value="AAA"/>
    <property type="match status" value="1"/>
</dbReference>
<evidence type="ECO:0000256" key="4">
    <source>
        <dbReference type="ARBA" id="ARBA00023125"/>
    </source>
</evidence>
<accession>A0A288Y8Y2</accession>
<organism evidence="9">
    <name type="scientific">Hydrogenophilus thermoluteolus</name>
    <name type="common">Pseudomonas hydrogenothermophila</name>
    <dbReference type="NCBI Taxonomy" id="297"/>
    <lineage>
        <taxon>Bacteria</taxon>
        <taxon>Pseudomonadati</taxon>
        <taxon>Pseudomonadota</taxon>
        <taxon>Hydrogenophilia</taxon>
        <taxon>Hydrogenophilales</taxon>
        <taxon>Hydrogenophilaceae</taxon>
        <taxon>Hydrogenophilus</taxon>
    </lineage>
</organism>
<feature type="domain" description="Sigma-54 factor interaction" evidence="7">
    <location>
        <begin position="171"/>
        <end position="400"/>
    </location>
</feature>
<dbReference type="SUPFAM" id="SSF52540">
    <property type="entry name" value="P-loop containing nucleoside triphosphate hydrolases"/>
    <property type="match status" value="1"/>
</dbReference>
<dbReference type="PANTHER" id="PTHR32071">
    <property type="entry name" value="TRANSCRIPTIONAL REGULATORY PROTEIN"/>
    <property type="match status" value="1"/>
</dbReference>
<evidence type="ECO:0000256" key="2">
    <source>
        <dbReference type="ARBA" id="ARBA00022840"/>
    </source>
</evidence>
<evidence type="ECO:0000256" key="3">
    <source>
        <dbReference type="ARBA" id="ARBA00023015"/>
    </source>
</evidence>
<dbReference type="Gene3D" id="3.40.50.2300">
    <property type="match status" value="1"/>
</dbReference>
<dbReference type="InterPro" id="IPR058031">
    <property type="entry name" value="AAA_lid_NorR"/>
</dbReference>
<dbReference type="Pfam" id="PF25601">
    <property type="entry name" value="AAA_lid_14"/>
    <property type="match status" value="1"/>
</dbReference>
<dbReference type="GO" id="GO:0005524">
    <property type="term" value="F:ATP binding"/>
    <property type="evidence" value="ECO:0007669"/>
    <property type="project" value="UniProtKB-KW"/>
</dbReference>
<dbReference type="KEGG" id="htl:HPTL_1419"/>
<dbReference type="SMART" id="SM00448">
    <property type="entry name" value="REC"/>
    <property type="match status" value="1"/>
</dbReference>
<keyword evidence="5" id="KW-0804">Transcription</keyword>
<keyword evidence="4" id="KW-0238">DNA-binding</keyword>
<dbReference type="GO" id="GO:0043565">
    <property type="term" value="F:sequence-specific DNA binding"/>
    <property type="evidence" value="ECO:0007669"/>
    <property type="project" value="InterPro"/>
</dbReference>
<evidence type="ECO:0000256" key="5">
    <source>
        <dbReference type="ARBA" id="ARBA00023163"/>
    </source>
</evidence>
<proteinExistence type="predicted"/>
<keyword evidence="3" id="KW-0805">Transcription regulation</keyword>
<dbReference type="InterPro" id="IPR003593">
    <property type="entry name" value="AAA+_ATPase"/>
</dbReference>
<protein>
    <submittedName>
        <fullName evidence="9">HoxA</fullName>
    </submittedName>
    <submittedName>
        <fullName evidence="10">Hydrogenase transcriptional regulator</fullName>
    </submittedName>
</protein>
<dbReference type="InterPro" id="IPR002078">
    <property type="entry name" value="Sigma_54_int"/>
</dbReference>
<dbReference type="PROSITE" id="PS00675">
    <property type="entry name" value="SIGMA54_INTERACT_1"/>
    <property type="match status" value="1"/>
</dbReference>
<dbReference type="Gene3D" id="1.10.10.60">
    <property type="entry name" value="Homeodomain-like"/>
    <property type="match status" value="1"/>
</dbReference>
<dbReference type="SUPFAM" id="SSF52172">
    <property type="entry name" value="CheY-like"/>
    <property type="match status" value="1"/>
</dbReference>
<feature type="modified residue" description="4-aspartylphosphate" evidence="6">
    <location>
        <position position="61"/>
    </location>
</feature>
<dbReference type="InterPro" id="IPR011006">
    <property type="entry name" value="CheY-like_superfamily"/>
</dbReference>
<evidence type="ECO:0000259" key="8">
    <source>
        <dbReference type="PROSITE" id="PS50110"/>
    </source>
</evidence>
<dbReference type="Proteomes" id="UP000262004">
    <property type="component" value="Chromosome"/>
</dbReference>
<dbReference type="GO" id="GO:0006355">
    <property type="term" value="P:regulation of DNA-templated transcription"/>
    <property type="evidence" value="ECO:0007669"/>
    <property type="project" value="InterPro"/>
</dbReference>
<sequence length="504" mass="55586">MGEAQPPLGLLVVDDEVRSLEAIERTVEEEFTVFTATNAEAARELLTTWAERAPIAIVLCDQRMPGTSGVAFLKEVRERWPQAIRIILSGYTDAEAIIAGINDAGIWQFLLKPWQPEQLLLVLRRAAELWRLIREHERLTQELRVSAPYLAGQVAQKRTEVYHRLGCDAILCAPQSPLAEIRQLVARLATYDFPVLITGESGVGKEMVARALHYSSPRSEAPFVTQNCGALPDTLLESELFGYRKGAFTGANEDRAGLFQQADGGTLFLDEIGDTSPAFQVKLLRVLQEGEFRPLGGNKPVRVNVRVVAATNRNLAEEVQAGRFREDLYYRLATFAIHVPPLRERQVDIPVLVDHLVAEAEKSLQKRLHGVTPACLERLTAYSWPGNVREMANEILRLAVLSEDGWLHERHLSPRIAVAGTTGRGSEGRTTAESSPFTEIIGGAKGSLRARLEAIEKAIIAETFASHRGNLSRTARALGLSRVGLRNKMTRLGLLNEEGQSGGG</sequence>
<keyword evidence="2" id="KW-0067">ATP-binding</keyword>
<dbReference type="Pfam" id="PF00072">
    <property type="entry name" value="Response_reg"/>
    <property type="match status" value="1"/>
</dbReference>
<feature type="domain" description="Response regulatory" evidence="8">
    <location>
        <begin position="9"/>
        <end position="127"/>
    </location>
</feature>